<comment type="similarity">
    <text evidence="1 4">Belongs to the short-chain dehydrogenases/reductases (SDR) family.</text>
</comment>
<dbReference type="SUPFAM" id="SSF51735">
    <property type="entry name" value="NAD(P)-binding Rossmann-fold domains"/>
    <property type="match status" value="1"/>
</dbReference>
<dbReference type="CDD" id="cd05233">
    <property type="entry name" value="SDR_c"/>
    <property type="match status" value="1"/>
</dbReference>
<dbReference type="RefSeq" id="WP_243307029.1">
    <property type="nucleotide sequence ID" value="NZ_JALGBI010000001.1"/>
</dbReference>
<keyword evidence="2" id="KW-0521">NADP</keyword>
<reference evidence="5" key="1">
    <citation type="submission" date="2022-03" db="EMBL/GenBank/DDBJ databases">
        <authorList>
            <person name="Woo C.Y."/>
        </authorList>
    </citation>
    <scope>NUCLEOTIDE SEQUENCE</scope>
    <source>
        <strain evidence="5">CYS-02</strain>
    </source>
</reference>
<evidence type="ECO:0000313" key="5">
    <source>
        <dbReference type="EMBL" id="MCJ0764399.1"/>
    </source>
</evidence>
<dbReference type="PRINTS" id="PR00080">
    <property type="entry name" value="SDRFAMILY"/>
</dbReference>
<dbReference type="Proteomes" id="UP001139447">
    <property type="component" value="Unassembled WGS sequence"/>
</dbReference>
<evidence type="ECO:0000256" key="2">
    <source>
        <dbReference type="ARBA" id="ARBA00022857"/>
    </source>
</evidence>
<sequence>MATSAWQGTTAIVTGAGSGIGRALTLALARRGVQVVATDVNDAAVQQVAAEGGASVRGEVLDVRSADAVRAIVEATVDRQGRLDYLLNNAGMAVGGETDDIQQVAWERILDVNLRGVIHGVLAAYPQMLKQGFGHIVNTASLAGLVPGPLLTPYAMTKHAVVGLSTSLRIEAATRGVRVSALCPAAIETPLLDSKGAPDLPAPIWVPDMRRFLTRLAGPPHPVAAFAEEALDAIERNQAIIVVPGRARVAWRLARLFPGLVERLALSAVQAERADR</sequence>
<gene>
    <name evidence="5" type="ORF">MMF98_14370</name>
</gene>
<accession>A0A9X1VYD0</accession>
<dbReference type="PROSITE" id="PS00061">
    <property type="entry name" value="ADH_SHORT"/>
    <property type="match status" value="1"/>
</dbReference>
<keyword evidence="3" id="KW-0560">Oxidoreductase</keyword>
<evidence type="ECO:0000256" key="1">
    <source>
        <dbReference type="ARBA" id="ARBA00006484"/>
    </source>
</evidence>
<dbReference type="AlphaFoldDB" id="A0A9X1VYD0"/>
<dbReference type="PANTHER" id="PTHR43391">
    <property type="entry name" value="RETINOL DEHYDROGENASE-RELATED"/>
    <property type="match status" value="1"/>
</dbReference>
<keyword evidence="6" id="KW-1185">Reference proteome</keyword>
<dbReference type="Pfam" id="PF00106">
    <property type="entry name" value="adh_short"/>
    <property type="match status" value="1"/>
</dbReference>
<protein>
    <submittedName>
        <fullName evidence="5">SDR family oxidoreductase</fullName>
    </submittedName>
</protein>
<evidence type="ECO:0000256" key="4">
    <source>
        <dbReference type="RuleBase" id="RU000363"/>
    </source>
</evidence>
<comment type="caution">
    <text evidence="5">The sequence shown here is derived from an EMBL/GenBank/DDBJ whole genome shotgun (WGS) entry which is preliminary data.</text>
</comment>
<evidence type="ECO:0000313" key="6">
    <source>
        <dbReference type="Proteomes" id="UP001139447"/>
    </source>
</evidence>
<dbReference type="InterPro" id="IPR036291">
    <property type="entry name" value="NAD(P)-bd_dom_sf"/>
</dbReference>
<dbReference type="FunFam" id="3.40.50.720:FF:000084">
    <property type="entry name" value="Short-chain dehydrogenase reductase"/>
    <property type="match status" value="1"/>
</dbReference>
<proteinExistence type="inferred from homology"/>
<dbReference type="GO" id="GO:0016491">
    <property type="term" value="F:oxidoreductase activity"/>
    <property type="evidence" value="ECO:0007669"/>
    <property type="project" value="UniProtKB-KW"/>
</dbReference>
<dbReference type="PANTHER" id="PTHR43391:SF14">
    <property type="entry name" value="DEHYDROGENASE_REDUCTASE SDR FAMILY PROTEIN 7-LIKE"/>
    <property type="match status" value="1"/>
</dbReference>
<organism evidence="5 6">
    <name type="scientific">Variovorax terrae</name>
    <dbReference type="NCBI Taxonomy" id="2923278"/>
    <lineage>
        <taxon>Bacteria</taxon>
        <taxon>Pseudomonadati</taxon>
        <taxon>Pseudomonadota</taxon>
        <taxon>Betaproteobacteria</taxon>
        <taxon>Burkholderiales</taxon>
        <taxon>Comamonadaceae</taxon>
        <taxon>Variovorax</taxon>
    </lineage>
</organism>
<dbReference type="EMBL" id="JALGBI010000001">
    <property type="protein sequence ID" value="MCJ0764399.1"/>
    <property type="molecule type" value="Genomic_DNA"/>
</dbReference>
<dbReference type="PRINTS" id="PR00081">
    <property type="entry name" value="GDHRDH"/>
</dbReference>
<dbReference type="InterPro" id="IPR002347">
    <property type="entry name" value="SDR_fam"/>
</dbReference>
<name>A0A9X1VYD0_9BURK</name>
<dbReference type="Gene3D" id="3.40.50.720">
    <property type="entry name" value="NAD(P)-binding Rossmann-like Domain"/>
    <property type="match status" value="1"/>
</dbReference>
<dbReference type="InterPro" id="IPR020904">
    <property type="entry name" value="Sc_DH/Rdtase_CS"/>
</dbReference>
<evidence type="ECO:0000256" key="3">
    <source>
        <dbReference type="ARBA" id="ARBA00023002"/>
    </source>
</evidence>